<evidence type="ECO:0000256" key="2">
    <source>
        <dbReference type="ARBA" id="ARBA00022722"/>
    </source>
</evidence>
<comment type="function">
    <text evidence="5">Bidirectionally degrades single-stranded DNA into large acid-insoluble oligonucleotides, which are then degraded further into small acid-soluble oligonucleotides.</text>
</comment>
<comment type="similarity">
    <text evidence="5 6">Belongs to the XseA family.</text>
</comment>
<evidence type="ECO:0000256" key="7">
    <source>
        <dbReference type="SAM" id="Coils"/>
    </source>
</evidence>
<dbReference type="NCBIfam" id="TIGR00237">
    <property type="entry name" value="xseA"/>
    <property type="match status" value="1"/>
</dbReference>
<sequence>MSRENILSVTEVTRYIKRQFETDDVLQNVWIRGELSNFKHHNRGHMYFTIKDEQARMQAVMFAGNNRFLKFKPEDGMKVLIRGEITVYEAYGQYQMYAREMQPDGVGSLYMAYEQLKEKLEIEGLFSPHLKKSLPNYAMRIAVATSPTGAAIRDIITTIKRRFPIANITILPVLVQGEGAAPSIVKAIRQANAANMFDVLIIGRGGGSIEELWAFNEEAVARAIYESKVPIISAVGHETDFTIADFVADIRAATPTAAAELAVPELKELVKAIDLQKLRLRRAIMEKVEREKQRLNRLQKSYAFRYPQQLVHQKEQELDRLYDRLEREMRRLLEKRSEQINQLTKDIMRNHPNAKLAEAKQQSLFLRDQLLRNMKWLLKEKQNQFHNKVQTLEVLSPLRMMERGYSLAFNDNNELVKSVSDVSIDDAVQIRVMDGTVKCQVLDTKKETLLKVDE</sequence>
<keyword evidence="4 5" id="KW-0269">Exonuclease</keyword>
<evidence type="ECO:0000256" key="5">
    <source>
        <dbReference type="HAMAP-Rule" id="MF_00378"/>
    </source>
</evidence>
<keyword evidence="11" id="KW-1185">Reference proteome</keyword>
<evidence type="ECO:0000256" key="3">
    <source>
        <dbReference type="ARBA" id="ARBA00022801"/>
    </source>
</evidence>
<accession>A0ABT5VCN7</accession>
<name>A0ABT5VCN7_9BACI</name>
<evidence type="ECO:0000313" key="10">
    <source>
        <dbReference type="EMBL" id="MDE5412243.1"/>
    </source>
</evidence>
<keyword evidence="7" id="KW-0175">Coiled coil</keyword>
<evidence type="ECO:0000256" key="6">
    <source>
        <dbReference type="RuleBase" id="RU004355"/>
    </source>
</evidence>
<comment type="subcellular location">
    <subcellularLocation>
        <location evidence="5 6">Cytoplasm</location>
    </subcellularLocation>
</comment>
<dbReference type="Proteomes" id="UP001148125">
    <property type="component" value="Unassembled WGS sequence"/>
</dbReference>
<dbReference type="HAMAP" id="MF_00378">
    <property type="entry name" value="Exonuc_7_L"/>
    <property type="match status" value="1"/>
</dbReference>
<dbReference type="Pfam" id="PF13742">
    <property type="entry name" value="tRNA_anti_2"/>
    <property type="match status" value="1"/>
</dbReference>
<proteinExistence type="inferred from homology"/>
<dbReference type="EC" id="3.1.11.6" evidence="5"/>
<keyword evidence="3 5" id="KW-0378">Hydrolase</keyword>
<comment type="catalytic activity">
    <reaction evidence="5 6">
        <text>Exonucleolytic cleavage in either 5'- to 3'- or 3'- to 5'-direction to yield nucleoside 5'-phosphates.</text>
        <dbReference type="EC" id="3.1.11.6"/>
    </reaction>
</comment>
<feature type="coiled-coil region" evidence="7">
    <location>
        <begin position="281"/>
        <end position="346"/>
    </location>
</feature>
<feature type="domain" description="Exonuclease VII large subunit C-terminal" evidence="8">
    <location>
        <begin position="125"/>
        <end position="440"/>
    </location>
</feature>
<evidence type="ECO:0000256" key="4">
    <source>
        <dbReference type="ARBA" id="ARBA00022839"/>
    </source>
</evidence>
<reference evidence="10" key="1">
    <citation type="submission" date="2024-05" db="EMBL/GenBank/DDBJ databases">
        <title>Alkalihalobacillus sp. strain MEB203 novel alkaliphilic bacterium from Lonar Lake, India.</title>
        <authorList>
            <person name="Joshi A."/>
            <person name="Thite S."/>
            <person name="Mengade P."/>
        </authorList>
    </citation>
    <scope>NUCLEOTIDE SEQUENCE</scope>
    <source>
        <strain evidence="10">MEB 203</strain>
    </source>
</reference>
<dbReference type="PANTHER" id="PTHR30008">
    <property type="entry name" value="EXODEOXYRIBONUCLEASE 7 LARGE SUBUNIT"/>
    <property type="match status" value="1"/>
</dbReference>
<dbReference type="GO" id="GO:0008855">
    <property type="term" value="F:exodeoxyribonuclease VII activity"/>
    <property type="evidence" value="ECO:0007669"/>
    <property type="project" value="UniProtKB-EC"/>
</dbReference>
<comment type="subunit">
    <text evidence="5">Heterooligomer composed of large and small subunits.</text>
</comment>
<dbReference type="Pfam" id="PF02601">
    <property type="entry name" value="Exonuc_VII_L"/>
    <property type="match status" value="1"/>
</dbReference>
<gene>
    <name evidence="5 10" type="primary">xseA</name>
    <name evidence="10" type="ORF">N7Z68_02430</name>
</gene>
<dbReference type="RefSeq" id="WP_275116861.1">
    <property type="nucleotide sequence ID" value="NZ_JAOTPO010000001.1"/>
</dbReference>
<evidence type="ECO:0000256" key="1">
    <source>
        <dbReference type="ARBA" id="ARBA00022490"/>
    </source>
</evidence>
<comment type="caution">
    <text evidence="10">The sequence shown here is derived from an EMBL/GenBank/DDBJ whole genome shotgun (WGS) entry which is preliminary data.</text>
</comment>
<keyword evidence="2 5" id="KW-0540">Nuclease</keyword>
<dbReference type="InterPro" id="IPR003753">
    <property type="entry name" value="Exonuc_VII_L"/>
</dbReference>
<dbReference type="InterPro" id="IPR025824">
    <property type="entry name" value="OB-fold_nuc-bd_dom"/>
</dbReference>
<evidence type="ECO:0000259" key="9">
    <source>
        <dbReference type="Pfam" id="PF13742"/>
    </source>
</evidence>
<evidence type="ECO:0000313" key="11">
    <source>
        <dbReference type="Proteomes" id="UP001148125"/>
    </source>
</evidence>
<feature type="domain" description="OB-fold nucleic acid binding" evidence="9">
    <location>
        <begin position="7"/>
        <end position="102"/>
    </location>
</feature>
<dbReference type="CDD" id="cd04489">
    <property type="entry name" value="ExoVII_LU_OBF"/>
    <property type="match status" value="1"/>
</dbReference>
<dbReference type="PANTHER" id="PTHR30008:SF0">
    <property type="entry name" value="EXODEOXYRIBONUCLEASE 7 LARGE SUBUNIT"/>
    <property type="match status" value="1"/>
</dbReference>
<keyword evidence="1 5" id="KW-0963">Cytoplasm</keyword>
<evidence type="ECO:0000259" key="8">
    <source>
        <dbReference type="Pfam" id="PF02601"/>
    </source>
</evidence>
<organism evidence="10 11">
    <name type="scientific">Alkalihalobacterium chitinilyticum</name>
    <dbReference type="NCBI Taxonomy" id="2980103"/>
    <lineage>
        <taxon>Bacteria</taxon>
        <taxon>Bacillati</taxon>
        <taxon>Bacillota</taxon>
        <taxon>Bacilli</taxon>
        <taxon>Bacillales</taxon>
        <taxon>Bacillaceae</taxon>
        <taxon>Alkalihalobacterium</taxon>
    </lineage>
</organism>
<dbReference type="InterPro" id="IPR020579">
    <property type="entry name" value="Exonuc_VII_lsu_C"/>
</dbReference>
<dbReference type="EMBL" id="JAOTPO010000001">
    <property type="protein sequence ID" value="MDE5412243.1"/>
    <property type="molecule type" value="Genomic_DNA"/>
</dbReference>
<protein>
    <recommendedName>
        <fullName evidence="5">Exodeoxyribonuclease 7 large subunit</fullName>
        <ecNumber evidence="5">3.1.11.6</ecNumber>
    </recommendedName>
    <alternativeName>
        <fullName evidence="5">Exodeoxyribonuclease VII large subunit</fullName>
        <shortName evidence="5">Exonuclease VII large subunit</shortName>
    </alternativeName>
</protein>